<feature type="region of interest" description="Disordered" evidence="1">
    <location>
        <begin position="121"/>
        <end position="142"/>
    </location>
</feature>
<name>A0A812R829_SYMPI</name>
<accession>A0A812R829</accession>
<evidence type="ECO:0000313" key="3">
    <source>
        <dbReference type="Proteomes" id="UP000649617"/>
    </source>
</evidence>
<evidence type="ECO:0000313" key="2">
    <source>
        <dbReference type="EMBL" id="CAE7426809.1"/>
    </source>
</evidence>
<dbReference type="EMBL" id="CAJNIZ010019469">
    <property type="protein sequence ID" value="CAE7426809.1"/>
    <property type="molecule type" value="Genomic_DNA"/>
</dbReference>
<gene>
    <name evidence="2" type="primary">STK33</name>
    <name evidence="2" type="ORF">SPIL2461_LOCUS10463</name>
</gene>
<feature type="compositionally biased region" description="Basic and acidic residues" evidence="1">
    <location>
        <begin position="1"/>
        <end position="32"/>
    </location>
</feature>
<proteinExistence type="predicted"/>
<keyword evidence="3" id="KW-1185">Reference proteome</keyword>
<dbReference type="OrthoDB" id="421686at2759"/>
<sequence length="528" mass="60798">MEERAAAKAEEARRRREAELRRARKKEQMARDPKRKVALKIENKRRFSGHEEDEPDAKKEKDSIPLRKYEVYGESGSEKVTLNNLRKIQSQCEMLNESGGVDRMLDARQNSEKLRRALTFTDPGDRNSETSLFPSDISPDLPRDERAKQLRKDKYLNQLIEKMSTLRSEWKYMLPFDLDLASSGFVDAHGQRISVSNLIARNPRAAQKFLKELSSLIGQRIQAYGGRRGGIVGGYTLLETLGSKAMVSHQGAGSADVCVMVTCLQMKLWLCSFIMIRQVLRQMGEWSAMKGFVDNVTLLQRWCKRFLTVKRRRCGLCEKEWERVEDFHLSHFFRNKAQAIIQEQKELAAAEAMGGQGKRQYKGLQSGKAKRDKQAFLNLLEAGVEGGEISIDFRAYKIPAAERRAIINRWYMVTLRNHVRSEQTIALTIKEMLAAERELERFVNTFGCRTVVQVSPTGEEVDDKGRKVKKGQLSDDDMWQLRIGAKLKHEWYRVTEDYRIFVQGRKADLQAMSHVPPYHDHPANRVLD</sequence>
<dbReference type="AlphaFoldDB" id="A0A812R829"/>
<organism evidence="2 3">
    <name type="scientific">Symbiodinium pilosum</name>
    <name type="common">Dinoflagellate</name>
    <dbReference type="NCBI Taxonomy" id="2952"/>
    <lineage>
        <taxon>Eukaryota</taxon>
        <taxon>Sar</taxon>
        <taxon>Alveolata</taxon>
        <taxon>Dinophyceae</taxon>
        <taxon>Suessiales</taxon>
        <taxon>Symbiodiniaceae</taxon>
        <taxon>Symbiodinium</taxon>
    </lineage>
</organism>
<protein>
    <submittedName>
        <fullName evidence="2">STK33 protein</fullName>
    </submittedName>
</protein>
<comment type="caution">
    <text evidence="2">The sequence shown here is derived from an EMBL/GenBank/DDBJ whole genome shotgun (WGS) entry which is preliminary data.</text>
</comment>
<evidence type="ECO:0000256" key="1">
    <source>
        <dbReference type="SAM" id="MobiDB-lite"/>
    </source>
</evidence>
<dbReference type="Proteomes" id="UP000649617">
    <property type="component" value="Unassembled WGS sequence"/>
</dbReference>
<reference evidence="2" key="1">
    <citation type="submission" date="2021-02" db="EMBL/GenBank/DDBJ databases">
        <authorList>
            <person name="Dougan E. K."/>
            <person name="Rhodes N."/>
            <person name="Thang M."/>
            <person name="Chan C."/>
        </authorList>
    </citation>
    <scope>NUCLEOTIDE SEQUENCE</scope>
</reference>
<feature type="compositionally biased region" description="Basic and acidic residues" evidence="1">
    <location>
        <begin position="39"/>
        <end position="62"/>
    </location>
</feature>
<feature type="region of interest" description="Disordered" evidence="1">
    <location>
        <begin position="1"/>
        <end position="62"/>
    </location>
</feature>